<dbReference type="WBParaSite" id="GPUH_0001627801-mRNA-1">
    <property type="protein sequence ID" value="GPUH_0001627801-mRNA-1"/>
    <property type="gene ID" value="GPUH_0001627801"/>
</dbReference>
<dbReference type="AlphaFoldDB" id="A0A183E5L5"/>
<reference evidence="1 2" key="2">
    <citation type="submission" date="2018-11" db="EMBL/GenBank/DDBJ databases">
        <authorList>
            <consortium name="Pathogen Informatics"/>
        </authorList>
    </citation>
    <scope>NUCLEOTIDE SEQUENCE [LARGE SCALE GENOMIC DNA]</scope>
</reference>
<organism evidence="3">
    <name type="scientific">Gongylonema pulchrum</name>
    <dbReference type="NCBI Taxonomy" id="637853"/>
    <lineage>
        <taxon>Eukaryota</taxon>
        <taxon>Metazoa</taxon>
        <taxon>Ecdysozoa</taxon>
        <taxon>Nematoda</taxon>
        <taxon>Chromadorea</taxon>
        <taxon>Rhabditida</taxon>
        <taxon>Spirurina</taxon>
        <taxon>Spiruromorpha</taxon>
        <taxon>Spiruroidea</taxon>
        <taxon>Gongylonematidae</taxon>
        <taxon>Gongylonema</taxon>
    </lineage>
</organism>
<keyword evidence="2" id="KW-1185">Reference proteome</keyword>
<evidence type="ECO:0000313" key="2">
    <source>
        <dbReference type="Proteomes" id="UP000271098"/>
    </source>
</evidence>
<dbReference type="EMBL" id="UYRT01083495">
    <property type="protein sequence ID" value="VDN27536.1"/>
    <property type="molecule type" value="Genomic_DNA"/>
</dbReference>
<dbReference type="Proteomes" id="UP000271098">
    <property type="component" value="Unassembled WGS sequence"/>
</dbReference>
<name>A0A183E5L5_9BILA</name>
<gene>
    <name evidence="1" type="ORF">GPUH_LOCUS16256</name>
</gene>
<accession>A0A183E5L5</accession>
<proteinExistence type="predicted"/>
<protein>
    <submittedName>
        <fullName evidence="3">PRE_C2HC domain-containing protein</fullName>
    </submittedName>
</protein>
<reference evidence="3" key="1">
    <citation type="submission" date="2016-06" db="UniProtKB">
        <authorList>
            <consortium name="WormBaseParasite"/>
        </authorList>
    </citation>
    <scope>IDENTIFICATION</scope>
</reference>
<evidence type="ECO:0000313" key="1">
    <source>
        <dbReference type="EMBL" id="VDN27536.1"/>
    </source>
</evidence>
<evidence type="ECO:0000313" key="3">
    <source>
        <dbReference type="WBParaSite" id="GPUH_0001627801-mRNA-1"/>
    </source>
</evidence>
<sequence length="100" mass="11789">MDSFEIGRMIEEKEFRRALDRCYSQSQNPTVCRLNLQKIPSRSDFQKLLEELGVELRTNAEDRMISVYTDGNFHDLVKKLDVYCNDENVSILKFFLTSVF</sequence>